<reference evidence="2 3" key="1">
    <citation type="submission" date="2019-08" db="EMBL/GenBank/DDBJ databases">
        <title>Complete genome sequence of Spiroplasma chinense CCH (DSM 19755).</title>
        <authorList>
            <person name="Shen H.-Y."/>
            <person name="Lin Y.-C."/>
            <person name="Chou L."/>
            <person name="Kuo C.-H."/>
        </authorList>
    </citation>
    <scope>NUCLEOTIDE SEQUENCE [LARGE SCALE GENOMIC DNA]</scope>
    <source>
        <strain evidence="2 3">CCH</strain>
    </source>
</reference>
<dbReference type="RefSeq" id="WP_166508660.1">
    <property type="nucleotide sequence ID" value="NZ_CP043026.1"/>
</dbReference>
<organism evidence="2 3">
    <name type="scientific">Spiroplasma chinense</name>
    <dbReference type="NCBI Taxonomy" id="216932"/>
    <lineage>
        <taxon>Bacteria</taxon>
        <taxon>Bacillati</taxon>
        <taxon>Mycoplasmatota</taxon>
        <taxon>Mollicutes</taxon>
        <taxon>Entomoplasmatales</taxon>
        <taxon>Spiroplasmataceae</taxon>
        <taxon>Spiroplasma</taxon>
    </lineage>
</organism>
<evidence type="ECO:0000256" key="1">
    <source>
        <dbReference type="SAM" id="Coils"/>
    </source>
</evidence>
<protein>
    <submittedName>
        <fullName evidence="2">Uncharacterized protein</fullName>
    </submittedName>
</protein>
<dbReference type="EMBL" id="CP043026">
    <property type="protein sequence ID" value="QEH62297.1"/>
    <property type="molecule type" value="Genomic_DNA"/>
</dbReference>
<keyword evidence="1" id="KW-0175">Coiled coil</keyword>
<evidence type="ECO:0000313" key="3">
    <source>
        <dbReference type="Proteomes" id="UP000323144"/>
    </source>
</evidence>
<evidence type="ECO:0000313" key="2">
    <source>
        <dbReference type="EMBL" id="QEH62297.1"/>
    </source>
</evidence>
<gene>
    <name evidence="2" type="ORF">SCHIN_v1c11040</name>
</gene>
<dbReference type="KEGG" id="schi:SCHIN_v1c11040"/>
<name>A0A5B9Y7J6_9MOLU</name>
<keyword evidence="3" id="KW-1185">Reference proteome</keyword>
<proteinExistence type="predicted"/>
<feature type="coiled-coil region" evidence="1">
    <location>
        <begin position="96"/>
        <end position="166"/>
    </location>
</feature>
<accession>A0A5B9Y7J6</accession>
<sequence>MSKDEKDVVKAYLFITGVLVSSKEVRPFTEIILDRNSPEGKELYDKIALVLNSNEKLKKGNVKLKSTVRNTTKNYLFNEIKEADIQDWAMIEALIEKKLAEQAQKYEKKFADQKDMYEKKLADQAAMYEKKLADQAAIIVMYEKRIAELEAEVERLTAILRAHNLI</sequence>
<dbReference type="AlphaFoldDB" id="A0A5B9Y7J6"/>
<dbReference type="Proteomes" id="UP000323144">
    <property type="component" value="Chromosome"/>
</dbReference>